<protein>
    <submittedName>
        <fullName evidence="2">Anti-sigma factor</fullName>
    </submittedName>
</protein>
<sequence>MSAERGLDVSDGVSAGTSHVVEVRVDADPGQLSVLRAVIGDLAMRADFDVDAIADLRLAVDEACSSLVRLASSGSTLVCRVTPEDSGISVTAEALSDEQAGPRTDTFSWRVLTALTDTVNAVVDTDDNGQNVVRLDLTKRRTAGR</sequence>
<keyword evidence="3" id="KW-1185">Reference proteome</keyword>
<dbReference type="Pfam" id="PF13581">
    <property type="entry name" value="HATPase_c_2"/>
    <property type="match status" value="1"/>
</dbReference>
<dbReference type="AlphaFoldDB" id="A0A5Q3QC24"/>
<proteinExistence type="predicted"/>
<dbReference type="Gene3D" id="3.30.565.10">
    <property type="entry name" value="Histidine kinase-like ATPase, C-terminal domain"/>
    <property type="match status" value="1"/>
</dbReference>
<accession>A0A5Q3QC24</accession>
<dbReference type="InterPro" id="IPR036890">
    <property type="entry name" value="HATPase_C_sf"/>
</dbReference>
<name>A0A5Q3QC24_9PSEU</name>
<dbReference type="InterPro" id="IPR003594">
    <property type="entry name" value="HATPase_dom"/>
</dbReference>
<feature type="domain" description="Histidine kinase/HSP90-like ATPase" evidence="1">
    <location>
        <begin position="26"/>
        <end position="91"/>
    </location>
</feature>
<evidence type="ECO:0000313" key="2">
    <source>
        <dbReference type="EMBL" id="QGK70784.1"/>
    </source>
</evidence>
<evidence type="ECO:0000313" key="3">
    <source>
        <dbReference type="Proteomes" id="UP000371041"/>
    </source>
</evidence>
<evidence type="ECO:0000259" key="1">
    <source>
        <dbReference type="Pfam" id="PF13581"/>
    </source>
</evidence>
<reference evidence="3" key="1">
    <citation type="submission" date="2019-11" db="EMBL/GenBank/DDBJ databases">
        <title>The complete genome sequence of Saccharopolyspora sp. E2A.</title>
        <authorList>
            <person name="Zhang G."/>
        </authorList>
    </citation>
    <scope>NUCLEOTIDE SEQUENCE [LARGE SCALE GENOMIC DNA]</scope>
    <source>
        <strain evidence="3">E2A</strain>
    </source>
</reference>
<dbReference type="RefSeq" id="WP_154077363.1">
    <property type="nucleotide sequence ID" value="NZ_CP045929.1"/>
</dbReference>
<dbReference type="Proteomes" id="UP000371041">
    <property type="component" value="Chromosome"/>
</dbReference>
<gene>
    <name evidence="2" type="ORF">GIY23_15810</name>
</gene>
<organism evidence="2 3">
    <name type="scientific">Allosaccharopolyspora coralli</name>
    <dbReference type="NCBI Taxonomy" id="2665642"/>
    <lineage>
        <taxon>Bacteria</taxon>
        <taxon>Bacillati</taxon>
        <taxon>Actinomycetota</taxon>
        <taxon>Actinomycetes</taxon>
        <taxon>Pseudonocardiales</taxon>
        <taxon>Pseudonocardiaceae</taxon>
        <taxon>Allosaccharopolyspora</taxon>
    </lineage>
</organism>
<dbReference type="KEGG" id="sace:GIY23_15810"/>
<dbReference type="EMBL" id="CP045929">
    <property type="protein sequence ID" value="QGK70784.1"/>
    <property type="molecule type" value="Genomic_DNA"/>
</dbReference>